<accession>A0A3P7FP04</accession>
<evidence type="ECO:0000256" key="1">
    <source>
        <dbReference type="SAM" id="MobiDB-lite"/>
    </source>
</evidence>
<dbReference type="AlphaFoldDB" id="A0A3P7FP04"/>
<dbReference type="Proteomes" id="UP000270924">
    <property type="component" value="Unassembled WGS sequence"/>
</dbReference>
<dbReference type="InParanoid" id="A0A3P7FP04"/>
<feature type="region of interest" description="Disordered" evidence="1">
    <location>
        <begin position="1"/>
        <end position="67"/>
    </location>
</feature>
<reference evidence="2 3" key="1">
    <citation type="submission" date="2018-11" db="EMBL/GenBank/DDBJ databases">
        <authorList>
            <consortium name="Pathogen Informatics"/>
        </authorList>
    </citation>
    <scope>NUCLEOTIDE SEQUENCE [LARGE SCALE GENOMIC DNA]</scope>
</reference>
<organism evidence="2 3">
    <name type="scientific">Wuchereria bancrofti</name>
    <dbReference type="NCBI Taxonomy" id="6293"/>
    <lineage>
        <taxon>Eukaryota</taxon>
        <taxon>Metazoa</taxon>
        <taxon>Ecdysozoa</taxon>
        <taxon>Nematoda</taxon>
        <taxon>Chromadorea</taxon>
        <taxon>Rhabditida</taxon>
        <taxon>Spirurina</taxon>
        <taxon>Spiruromorpha</taxon>
        <taxon>Filarioidea</taxon>
        <taxon>Onchocercidae</taxon>
        <taxon>Wuchereria</taxon>
    </lineage>
</organism>
<sequence length="104" mass="11787">MWKRLLPRKPNKRQIEPSPEPPEKVEKTSDEPPSIDPEPQPGPSRLSPPITRSGSSRRKNKPRKLELESDEDISMLKRNITLGELLLRSEPLFVDTALPSDLNG</sequence>
<keyword evidence="3" id="KW-1185">Reference proteome</keyword>
<evidence type="ECO:0000313" key="3">
    <source>
        <dbReference type="Proteomes" id="UP000270924"/>
    </source>
</evidence>
<gene>
    <name evidence="2" type="ORF">WBA_LOCUS5854</name>
</gene>
<dbReference type="OrthoDB" id="5857929at2759"/>
<evidence type="ECO:0000313" key="2">
    <source>
        <dbReference type="EMBL" id="VDM12468.1"/>
    </source>
</evidence>
<feature type="compositionally biased region" description="Basic residues" evidence="1">
    <location>
        <begin position="1"/>
        <end position="12"/>
    </location>
</feature>
<dbReference type="EMBL" id="UYWW01003118">
    <property type="protein sequence ID" value="VDM12468.1"/>
    <property type="molecule type" value="Genomic_DNA"/>
</dbReference>
<dbReference type="OMA" id="RQIEPSP"/>
<protein>
    <submittedName>
        <fullName evidence="2">Uncharacterized protein</fullName>
    </submittedName>
</protein>
<proteinExistence type="predicted"/>
<name>A0A3P7FP04_WUCBA</name>
<feature type="compositionally biased region" description="Basic and acidic residues" evidence="1">
    <location>
        <begin position="21"/>
        <end position="30"/>
    </location>
</feature>